<gene>
    <name evidence="2" type="ORF">SGA01_27880</name>
</gene>
<evidence type="ECO:0000313" key="3">
    <source>
        <dbReference type="Proteomes" id="UP000315226"/>
    </source>
</evidence>
<dbReference type="Gene3D" id="3.40.50.300">
    <property type="entry name" value="P-loop containing nucleotide triphosphate hydrolases"/>
    <property type="match status" value="1"/>
</dbReference>
<dbReference type="SMART" id="SM00382">
    <property type="entry name" value="AAA"/>
    <property type="match status" value="1"/>
</dbReference>
<keyword evidence="3" id="KW-1185">Reference proteome</keyword>
<sequence>MKEELTMDDASATGVGPDRDDGMVYVMPDDLDLAIKVALAAGRPLLLRGKPGSGKSSMAPFVAKERNWRYYKFVVTSQTRARDLQWSFDGVRRLADAQGRGFRAPKLHEPDIYVEPGPLWWAFAPRAAAEHVRRSARARFPSAEGYVHPEEVRNKARDIGHSVVLIDEIDKADPDVPNGLLVPLASQDFTVAESGKRVTVEADPEAMPGRPFHQHLVVITTNEERELPQAFLRRCVIAELTPPSSVEQLVRIAEEHLKVRVGKNLSSADMELAEALACELETVRESARRQGVREPSTAEYLDALWACRELKIKVGEGQWDAVRKLTLVKPQHLRG</sequence>
<name>A0A4Y3RKE2_9ACTN</name>
<dbReference type="RefSeq" id="WP_141296791.1">
    <property type="nucleotide sequence ID" value="NZ_BJMN01000015.1"/>
</dbReference>
<dbReference type="AlphaFoldDB" id="A0A4Y3RKE2"/>
<dbReference type="InterPro" id="IPR003593">
    <property type="entry name" value="AAA+_ATPase"/>
</dbReference>
<dbReference type="InterPro" id="IPR027417">
    <property type="entry name" value="P-loop_NTPase"/>
</dbReference>
<dbReference type="InterPro" id="IPR011704">
    <property type="entry name" value="ATPase_dyneun-rel_AAA"/>
</dbReference>
<evidence type="ECO:0000259" key="1">
    <source>
        <dbReference type="SMART" id="SM00382"/>
    </source>
</evidence>
<dbReference type="SUPFAM" id="SSF52540">
    <property type="entry name" value="P-loop containing nucleoside triphosphate hydrolases"/>
    <property type="match status" value="1"/>
</dbReference>
<dbReference type="GO" id="GO:0005524">
    <property type="term" value="F:ATP binding"/>
    <property type="evidence" value="ECO:0007669"/>
    <property type="project" value="InterPro"/>
</dbReference>
<dbReference type="OrthoDB" id="9783370at2"/>
<reference evidence="2 3" key="1">
    <citation type="submission" date="2019-06" db="EMBL/GenBank/DDBJ databases">
        <title>Whole genome shotgun sequence of Streptomyces gardneri NBRC 12865.</title>
        <authorList>
            <person name="Hosoyama A."/>
            <person name="Uohara A."/>
            <person name="Ohji S."/>
            <person name="Ichikawa N."/>
        </authorList>
    </citation>
    <scope>NUCLEOTIDE SEQUENCE [LARGE SCALE GENOMIC DNA]</scope>
    <source>
        <strain evidence="2 3">NBRC 12865</strain>
    </source>
</reference>
<dbReference type="Pfam" id="PF07728">
    <property type="entry name" value="AAA_5"/>
    <property type="match status" value="1"/>
</dbReference>
<protein>
    <recommendedName>
        <fullName evidence="1">AAA+ ATPase domain-containing protein</fullName>
    </recommendedName>
</protein>
<feature type="domain" description="AAA+ ATPase" evidence="1">
    <location>
        <begin position="41"/>
        <end position="243"/>
    </location>
</feature>
<evidence type="ECO:0000313" key="2">
    <source>
        <dbReference type="EMBL" id="GEB57183.1"/>
    </source>
</evidence>
<comment type="caution">
    <text evidence="2">The sequence shown here is derived from an EMBL/GenBank/DDBJ whole genome shotgun (WGS) entry which is preliminary data.</text>
</comment>
<dbReference type="GO" id="GO:0016887">
    <property type="term" value="F:ATP hydrolysis activity"/>
    <property type="evidence" value="ECO:0007669"/>
    <property type="project" value="InterPro"/>
</dbReference>
<dbReference type="Proteomes" id="UP000315226">
    <property type="component" value="Unassembled WGS sequence"/>
</dbReference>
<organism evidence="2 3">
    <name type="scientific">Streptomyces gardneri</name>
    <dbReference type="NCBI Taxonomy" id="66892"/>
    <lineage>
        <taxon>Bacteria</taxon>
        <taxon>Bacillati</taxon>
        <taxon>Actinomycetota</taxon>
        <taxon>Actinomycetes</taxon>
        <taxon>Kitasatosporales</taxon>
        <taxon>Streptomycetaceae</taxon>
        <taxon>Streptomyces</taxon>
    </lineage>
</organism>
<accession>A0A4Y3RKE2</accession>
<proteinExistence type="predicted"/>
<dbReference type="EMBL" id="BJMN01000015">
    <property type="protein sequence ID" value="GEB57183.1"/>
    <property type="molecule type" value="Genomic_DNA"/>
</dbReference>